<name>A0A0W8EBD2_9ZZZZ</name>
<dbReference type="EMBL" id="LNQE01001774">
    <property type="protein sequence ID" value="KUG05731.1"/>
    <property type="molecule type" value="Genomic_DNA"/>
</dbReference>
<proteinExistence type="predicted"/>
<accession>A0A0W8EBD2</accession>
<organism evidence="1">
    <name type="scientific">hydrocarbon metagenome</name>
    <dbReference type="NCBI Taxonomy" id="938273"/>
    <lineage>
        <taxon>unclassified sequences</taxon>
        <taxon>metagenomes</taxon>
        <taxon>ecological metagenomes</taxon>
    </lineage>
</organism>
<dbReference type="AlphaFoldDB" id="A0A0W8EBD2"/>
<reference evidence="1" key="1">
    <citation type="journal article" date="2015" name="Proc. Natl. Acad. Sci. U.S.A.">
        <title>Networks of energetic and metabolic interactions define dynamics in microbial communities.</title>
        <authorList>
            <person name="Embree M."/>
            <person name="Liu J.K."/>
            <person name="Al-Bassam M.M."/>
            <person name="Zengler K."/>
        </authorList>
    </citation>
    <scope>NUCLEOTIDE SEQUENCE</scope>
</reference>
<gene>
    <name evidence="1" type="ORF">ASZ90_016839</name>
</gene>
<protein>
    <submittedName>
        <fullName evidence="1">Uncharacterized protein</fullName>
    </submittedName>
</protein>
<sequence>MKLPLLIQACVFCAAAVSGFLLPQVATPAATPDIREVSVLEGGIRYQAGEYPVLVLNGTFREMGRQYGALMRDELVSEHMMIIESLEKRGIARSEIRAGGYNFSAFQPERLKEISRGIAETSGLSYENVCVLYDGPIFAG</sequence>
<comment type="caution">
    <text evidence="1">The sequence shown here is derived from an EMBL/GenBank/DDBJ whole genome shotgun (WGS) entry which is preliminary data.</text>
</comment>
<evidence type="ECO:0000313" key="1">
    <source>
        <dbReference type="EMBL" id="KUG05731.1"/>
    </source>
</evidence>